<evidence type="ECO:0000313" key="1">
    <source>
        <dbReference type="EMBL" id="CAB4196948.1"/>
    </source>
</evidence>
<dbReference type="EMBL" id="LR797252">
    <property type="protein sequence ID" value="CAB4196948.1"/>
    <property type="molecule type" value="Genomic_DNA"/>
</dbReference>
<proteinExistence type="predicted"/>
<dbReference type="SUPFAM" id="SSF52540">
    <property type="entry name" value="P-loop containing nucleoside triphosphate hydrolases"/>
    <property type="match status" value="1"/>
</dbReference>
<reference evidence="1" key="1">
    <citation type="submission" date="2020-05" db="EMBL/GenBank/DDBJ databases">
        <authorList>
            <person name="Chiriac C."/>
            <person name="Salcher M."/>
            <person name="Ghai R."/>
            <person name="Kavagutti S V."/>
        </authorList>
    </citation>
    <scope>NUCLEOTIDE SEQUENCE</scope>
</reference>
<dbReference type="Gene3D" id="3.40.50.300">
    <property type="entry name" value="P-loop containing nucleotide triphosphate hydrolases"/>
    <property type="match status" value="1"/>
</dbReference>
<gene>
    <name evidence="1" type="ORF">UFOVP1290_468</name>
</gene>
<dbReference type="InterPro" id="IPR027417">
    <property type="entry name" value="P-loop_NTPase"/>
</dbReference>
<protein>
    <submittedName>
        <fullName evidence="1">AAA domain containing protein</fullName>
    </submittedName>
</protein>
<organism evidence="1">
    <name type="scientific">uncultured Caudovirales phage</name>
    <dbReference type="NCBI Taxonomy" id="2100421"/>
    <lineage>
        <taxon>Viruses</taxon>
        <taxon>Duplodnaviria</taxon>
        <taxon>Heunggongvirae</taxon>
        <taxon>Uroviricota</taxon>
        <taxon>Caudoviricetes</taxon>
        <taxon>Peduoviridae</taxon>
        <taxon>Maltschvirus</taxon>
        <taxon>Maltschvirus maltsch</taxon>
    </lineage>
</organism>
<accession>A0A6J5RTN5</accession>
<sequence length="377" mass="42194">MATQPQTMTSSDFNLEKINTRDLSEHISASIQMEGNIAVFGRRGTGKTEIAKQEIKKSGLHEVYINLSVLERVDLGGYPNIMSAAAQKRFVDFLLPQFYEQMLDGKAGSKGVVALLDEVDKADPSLWAPLLEFTQFRSINGFKLPQLKSVIMTGNLISEGGSRPSLPLLDRAEKYLVEADVTSWLEWAGKSGHIHPSITAYITDHPKDLFGAIDPEDRYADPSPRGWSRASDILYKGEERGWQPSLLNKKVCGCIGKDAGIKYSNYYEHYQQLLPLIEDVYNGKDVSSRYNALEPTKKLVACMITCARLANQLDESKADDPPKSITHVGKFLQKVSYENVLVAVRSQIQIDRLVQFNLDEHPDWEQVLSKINKSVEG</sequence>
<name>A0A6J5RTN5_9CAUD</name>